<dbReference type="EMBL" id="BMVP01000021">
    <property type="protein sequence ID" value="GHB82417.1"/>
    <property type="molecule type" value="Genomic_DNA"/>
</dbReference>
<accession>A0ABQ3F1M8</accession>
<dbReference type="InterPro" id="IPR058118">
    <property type="entry name" value="Tpg"/>
</dbReference>
<dbReference type="RefSeq" id="WP_190187536.1">
    <property type="nucleotide sequence ID" value="NZ_BMVP01000021.1"/>
</dbReference>
<comment type="caution">
    <text evidence="1">The sequence shown here is derived from an EMBL/GenBank/DDBJ whole genome shotgun (WGS) entry which is preliminary data.</text>
</comment>
<organism evidence="1 2">
    <name type="scientific">Streptomyces cirratus</name>
    <dbReference type="NCBI Taxonomy" id="68187"/>
    <lineage>
        <taxon>Bacteria</taxon>
        <taxon>Bacillati</taxon>
        <taxon>Actinomycetota</taxon>
        <taxon>Actinomycetes</taxon>
        <taxon>Kitasatosporales</taxon>
        <taxon>Streptomycetaceae</taxon>
        <taxon>Streptomyces</taxon>
    </lineage>
</organism>
<proteinExistence type="predicted"/>
<keyword evidence="2" id="KW-1185">Reference proteome</keyword>
<evidence type="ECO:0000313" key="1">
    <source>
        <dbReference type="EMBL" id="GHB82417.1"/>
    </source>
</evidence>
<gene>
    <name evidence="1" type="ORF">GCM10010347_61710</name>
</gene>
<dbReference type="Proteomes" id="UP000642673">
    <property type="component" value="Unassembled WGS sequence"/>
</dbReference>
<name>A0ABQ3F1M8_9ACTN</name>
<sequence length="186" mass="21225">MPPSDIDDSLIRADEQNFTRPVPRSAGAQMRFLVKQLKSTRETARLLGISQRTVERYVKNQIRHPKPALATRLETEVRRRWQPLVRRRARDRAARTTGLVIETRARFGFTAAPGTTDDGRMRRITQHLPPEYASRLFSAQEAGATEAQLRQITAEALQEIYFKDNGARATGLLVEFTDIDYVDLAF</sequence>
<evidence type="ECO:0008006" key="3">
    <source>
        <dbReference type="Google" id="ProtNLM"/>
    </source>
</evidence>
<protein>
    <recommendedName>
        <fullName evidence="3">Terminal protein TpgA2</fullName>
    </recommendedName>
</protein>
<reference evidence="2" key="1">
    <citation type="journal article" date="2019" name="Int. J. Syst. Evol. Microbiol.">
        <title>The Global Catalogue of Microorganisms (GCM) 10K type strain sequencing project: providing services to taxonomists for standard genome sequencing and annotation.</title>
        <authorList>
            <consortium name="The Broad Institute Genomics Platform"/>
            <consortium name="The Broad Institute Genome Sequencing Center for Infectious Disease"/>
            <person name="Wu L."/>
            <person name="Ma J."/>
        </authorList>
    </citation>
    <scope>NUCLEOTIDE SEQUENCE [LARGE SCALE GENOMIC DNA]</scope>
    <source>
        <strain evidence="2">JCM 4738</strain>
    </source>
</reference>
<evidence type="ECO:0000313" key="2">
    <source>
        <dbReference type="Proteomes" id="UP000642673"/>
    </source>
</evidence>
<dbReference type="NCBIfam" id="NF047541">
    <property type="entry name" value="telomere_Tpg"/>
    <property type="match status" value="1"/>
</dbReference>